<proteinExistence type="predicted"/>
<dbReference type="Proteomes" id="UP000377595">
    <property type="component" value="Unassembled WGS sequence"/>
</dbReference>
<organism evidence="1 2">
    <name type="scientific">Acrocarpospora pleiomorpha</name>
    <dbReference type="NCBI Taxonomy" id="90975"/>
    <lineage>
        <taxon>Bacteria</taxon>
        <taxon>Bacillati</taxon>
        <taxon>Actinomycetota</taxon>
        <taxon>Actinomycetes</taxon>
        <taxon>Streptosporangiales</taxon>
        <taxon>Streptosporangiaceae</taxon>
        <taxon>Acrocarpospora</taxon>
    </lineage>
</organism>
<keyword evidence="2" id="KW-1185">Reference proteome</keyword>
<name>A0A5M3XRC2_9ACTN</name>
<accession>A0A5M3XRC2</accession>
<comment type="caution">
    <text evidence="1">The sequence shown here is derived from an EMBL/GenBank/DDBJ whole genome shotgun (WGS) entry which is preliminary data.</text>
</comment>
<dbReference type="EMBL" id="BLAF01000019">
    <property type="protein sequence ID" value="GES20918.1"/>
    <property type="molecule type" value="Genomic_DNA"/>
</dbReference>
<evidence type="ECO:0000313" key="2">
    <source>
        <dbReference type="Proteomes" id="UP000377595"/>
    </source>
</evidence>
<evidence type="ECO:0000313" key="1">
    <source>
        <dbReference type="EMBL" id="GES20918.1"/>
    </source>
</evidence>
<dbReference type="AlphaFoldDB" id="A0A5M3XRC2"/>
<reference evidence="1 2" key="1">
    <citation type="submission" date="2019-10" db="EMBL/GenBank/DDBJ databases">
        <title>Whole genome shotgun sequence of Acrocarpospora pleiomorpha NBRC 16267.</title>
        <authorList>
            <person name="Ichikawa N."/>
            <person name="Kimura A."/>
            <person name="Kitahashi Y."/>
            <person name="Komaki H."/>
            <person name="Oguchi A."/>
        </authorList>
    </citation>
    <scope>NUCLEOTIDE SEQUENCE [LARGE SCALE GENOMIC DNA]</scope>
    <source>
        <strain evidence="1 2">NBRC 16267</strain>
    </source>
</reference>
<sequence>MCAPWLSPDDESTPVGAVFSVTPPLRHWHYEIGAVGTLLDGAVGYPSCNDNPAVVQKVRTTGFTVPIGYPAELWGSGRVKAESWAVPRSGRGWVREGWGVLLCRARRRKGGLGVLV</sequence>
<gene>
    <name evidence="1" type="ORF">Aple_038140</name>
</gene>
<protein>
    <submittedName>
        <fullName evidence="1">Uncharacterized protein</fullName>
    </submittedName>
</protein>